<reference evidence="1 2" key="1">
    <citation type="submission" date="2018-06" db="EMBL/GenBank/DDBJ databases">
        <title>Comparative genomics reveals the genomic features of Rhizophagus irregularis, R. cerebriforme, R. diaphanum and Gigaspora rosea, and their symbiotic lifestyle signature.</title>
        <authorList>
            <person name="Morin E."/>
            <person name="San Clemente H."/>
            <person name="Chen E.C.H."/>
            <person name="De La Providencia I."/>
            <person name="Hainaut M."/>
            <person name="Kuo A."/>
            <person name="Kohler A."/>
            <person name="Murat C."/>
            <person name="Tang N."/>
            <person name="Roy S."/>
            <person name="Loubradou J."/>
            <person name="Henrissat B."/>
            <person name="Grigoriev I.V."/>
            <person name="Corradi N."/>
            <person name="Roux C."/>
            <person name="Martin F.M."/>
        </authorList>
    </citation>
    <scope>NUCLEOTIDE SEQUENCE [LARGE SCALE GENOMIC DNA]</scope>
    <source>
        <strain evidence="1 2">DAOM 227022</strain>
    </source>
</reference>
<organism evidence="1 2">
    <name type="scientific">Glomus cerebriforme</name>
    <dbReference type="NCBI Taxonomy" id="658196"/>
    <lineage>
        <taxon>Eukaryota</taxon>
        <taxon>Fungi</taxon>
        <taxon>Fungi incertae sedis</taxon>
        <taxon>Mucoromycota</taxon>
        <taxon>Glomeromycotina</taxon>
        <taxon>Glomeromycetes</taxon>
        <taxon>Glomerales</taxon>
        <taxon>Glomeraceae</taxon>
        <taxon>Glomus</taxon>
    </lineage>
</organism>
<dbReference type="EMBL" id="QKYT01000109">
    <property type="protein sequence ID" value="RIA93197.1"/>
    <property type="molecule type" value="Genomic_DNA"/>
</dbReference>
<evidence type="ECO:0000313" key="2">
    <source>
        <dbReference type="Proteomes" id="UP000265703"/>
    </source>
</evidence>
<evidence type="ECO:0000313" key="1">
    <source>
        <dbReference type="EMBL" id="RIA93197.1"/>
    </source>
</evidence>
<protein>
    <submittedName>
        <fullName evidence="1">Uncharacterized protein</fullName>
    </submittedName>
</protein>
<dbReference type="OrthoDB" id="2443690at2759"/>
<accession>A0A397TAB3</accession>
<keyword evidence="2" id="KW-1185">Reference proteome</keyword>
<name>A0A397TAB3_9GLOM</name>
<dbReference type="AlphaFoldDB" id="A0A397TAB3"/>
<dbReference type="Proteomes" id="UP000265703">
    <property type="component" value="Unassembled WGS sequence"/>
</dbReference>
<gene>
    <name evidence="1" type="ORF">C1645_27372</name>
</gene>
<sequence>MFETIILEYLDSTLSKDWSVLGVLEFARPKLSVDMIKEFKDDLYAILQRYSEKCNVHAYAKNKVKKILTNFDTYLSTVEVRKFINDLEFHAEMRVNVTSAYTVEVLKVSLRKIWKQVSQWTYQQFFRINGKNRELISQLRRNDFITGENSKEAGRVREKVTRPLETQDNHSCKRQCRQEQIPEYLAEVADDEPPIEWEFDTPRPSWLEKVVEERRVLTSNNDLTAKHESSLEPIWWRIVDLSDPKIVDILSETDLSDLSAIFSSALKNWTVLEPTAERCLQSLMKVDDHD</sequence>
<comment type="caution">
    <text evidence="1">The sequence shown here is derived from an EMBL/GenBank/DDBJ whole genome shotgun (WGS) entry which is preliminary data.</text>
</comment>
<proteinExistence type="predicted"/>